<feature type="non-terminal residue" evidence="1">
    <location>
        <position position="56"/>
    </location>
</feature>
<evidence type="ECO:0000313" key="2">
    <source>
        <dbReference type="Proteomes" id="UP000886523"/>
    </source>
</evidence>
<reference evidence="1" key="1">
    <citation type="journal article" date="2020" name="Nat. Commun.">
        <title>Large-scale genome sequencing of mycorrhizal fungi provides insights into the early evolution of symbiotic traits.</title>
        <authorList>
            <person name="Miyauchi S."/>
            <person name="Kiss E."/>
            <person name="Kuo A."/>
            <person name="Drula E."/>
            <person name="Kohler A."/>
            <person name="Sanchez-Garcia M."/>
            <person name="Morin E."/>
            <person name="Andreopoulos B."/>
            <person name="Barry K.W."/>
            <person name="Bonito G."/>
            <person name="Buee M."/>
            <person name="Carver A."/>
            <person name="Chen C."/>
            <person name="Cichocki N."/>
            <person name="Clum A."/>
            <person name="Culley D."/>
            <person name="Crous P.W."/>
            <person name="Fauchery L."/>
            <person name="Girlanda M."/>
            <person name="Hayes R.D."/>
            <person name="Keri Z."/>
            <person name="LaButti K."/>
            <person name="Lipzen A."/>
            <person name="Lombard V."/>
            <person name="Magnuson J."/>
            <person name="Maillard F."/>
            <person name="Murat C."/>
            <person name="Nolan M."/>
            <person name="Ohm R.A."/>
            <person name="Pangilinan J."/>
            <person name="Pereira M.F."/>
            <person name="Perotto S."/>
            <person name="Peter M."/>
            <person name="Pfister S."/>
            <person name="Riley R."/>
            <person name="Sitrit Y."/>
            <person name="Stielow J.B."/>
            <person name="Szollosi G."/>
            <person name="Zifcakova L."/>
            <person name="Stursova M."/>
            <person name="Spatafora J.W."/>
            <person name="Tedersoo L."/>
            <person name="Vaario L.M."/>
            <person name="Yamada A."/>
            <person name="Yan M."/>
            <person name="Wang P."/>
            <person name="Xu J."/>
            <person name="Bruns T."/>
            <person name="Baldrian P."/>
            <person name="Vilgalys R."/>
            <person name="Dunand C."/>
            <person name="Henrissat B."/>
            <person name="Grigoriev I.V."/>
            <person name="Hibbett D."/>
            <person name="Nagy L.G."/>
            <person name="Martin F.M."/>
        </authorList>
    </citation>
    <scope>NUCLEOTIDE SEQUENCE</scope>
    <source>
        <strain evidence="1">UP504</strain>
    </source>
</reference>
<protein>
    <submittedName>
        <fullName evidence="1">Uncharacterized protein</fullName>
    </submittedName>
</protein>
<dbReference type="Proteomes" id="UP000886523">
    <property type="component" value="Unassembled WGS sequence"/>
</dbReference>
<sequence>NSLVHQRTGDWYLQPRCRLTHLQKLCGNTIQMLSFLKRVQDGIGNQKEQKDNMHDI</sequence>
<organism evidence="1 2">
    <name type="scientific">Hydnum rufescens UP504</name>
    <dbReference type="NCBI Taxonomy" id="1448309"/>
    <lineage>
        <taxon>Eukaryota</taxon>
        <taxon>Fungi</taxon>
        <taxon>Dikarya</taxon>
        <taxon>Basidiomycota</taxon>
        <taxon>Agaricomycotina</taxon>
        <taxon>Agaricomycetes</taxon>
        <taxon>Cantharellales</taxon>
        <taxon>Hydnaceae</taxon>
        <taxon>Hydnum</taxon>
    </lineage>
</organism>
<dbReference type="EMBL" id="MU128962">
    <property type="protein sequence ID" value="KAF9514315.1"/>
    <property type="molecule type" value="Genomic_DNA"/>
</dbReference>
<feature type="non-terminal residue" evidence="1">
    <location>
        <position position="1"/>
    </location>
</feature>
<accession>A0A9P6DXX4</accession>
<gene>
    <name evidence="1" type="ORF">BS47DRAFT_1343249</name>
</gene>
<evidence type="ECO:0000313" key="1">
    <source>
        <dbReference type="EMBL" id="KAF9514315.1"/>
    </source>
</evidence>
<keyword evidence="2" id="KW-1185">Reference proteome</keyword>
<name>A0A9P6DXX4_9AGAM</name>
<dbReference type="AlphaFoldDB" id="A0A9P6DXX4"/>
<comment type="caution">
    <text evidence="1">The sequence shown here is derived from an EMBL/GenBank/DDBJ whole genome shotgun (WGS) entry which is preliminary data.</text>
</comment>
<proteinExistence type="predicted"/>